<evidence type="ECO:0000313" key="1">
    <source>
        <dbReference type="EMBL" id="WVY92760.1"/>
    </source>
</evidence>
<sequence>MPLILIVGINHTVPSYNVFLGHFVEQFSCYLQPTTFGIHVKNCSCKNDITIRCGHKGIITSLTNALVDPTSTVNVSAKSTGNQSIHHSYFIRLDTPMAHVFKHLQSFTWLIIVHKPSNQTSPSNHIRLGNIIKHLQS</sequence>
<organism evidence="1 2">
    <name type="scientific">Vigna mungo</name>
    <name type="common">Black gram</name>
    <name type="synonym">Phaseolus mungo</name>
    <dbReference type="NCBI Taxonomy" id="3915"/>
    <lineage>
        <taxon>Eukaryota</taxon>
        <taxon>Viridiplantae</taxon>
        <taxon>Streptophyta</taxon>
        <taxon>Embryophyta</taxon>
        <taxon>Tracheophyta</taxon>
        <taxon>Spermatophyta</taxon>
        <taxon>Magnoliopsida</taxon>
        <taxon>eudicotyledons</taxon>
        <taxon>Gunneridae</taxon>
        <taxon>Pentapetalae</taxon>
        <taxon>rosids</taxon>
        <taxon>fabids</taxon>
        <taxon>Fabales</taxon>
        <taxon>Fabaceae</taxon>
        <taxon>Papilionoideae</taxon>
        <taxon>50 kb inversion clade</taxon>
        <taxon>NPAAA clade</taxon>
        <taxon>indigoferoid/millettioid clade</taxon>
        <taxon>Phaseoleae</taxon>
        <taxon>Vigna</taxon>
    </lineage>
</organism>
<name>A0AAQ3MKW0_VIGMU</name>
<dbReference type="EMBL" id="CP144691">
    <property type="protein sequence ID" value="WVY92760.1"/>
    <property type="molecule type" value="Genomic_DNA"/>
</dbReference>
<reference evidence="1 2" key="1">
    <citation type="journal article" date="2023" name="Life. Sci Alliance">
        <title>Evolutionary insights into 3D genome organization and epigenetic landscape of Vigna mungo.</title>
        <authorList>
            <person name="Junaid A."/>
            <person name="Singh B."/>
            <person name="Bhatia S."/>
        </authorList>
    </citation>
    <scope>NUCLEOTIDE SEQUENCE [LARGE SCALE GENOMIC DNA]</scope>
    <source>
        <strain evidence="1">Urdbean</strain>
    </source>
</reference>
<protein>
    <submittedName>
        <fullName evidence="1">Uncharacterized protein</fullName>
    </submittedName>
</protein>
<evidence type="ECO:0000313" key="2">
    <source>
        <dbReference type="Proteomes" id="UP001374535"/>
    </source>
</evidence>
<keyword evidence="2" id="KW-1185">Reference proteome</keyword>
<accession>A0AAQ3MKW0</accession>
<dbReference type="AlphaFoldDB" id="A0AAQ3MKW0"/>
<gene>
    <name evidence="1" type="ORF">V8G54_031848</name>
</gene>
<dbReference type="Proteomes" id="UP001374535">
    <property type="component" value="Chromosome 10"/>
</dbReference>
<proteinExistence type="predicted"/>